<organism evidence="7 8">
    <name type="scientific">Micromonospora humi</name>
    <dbReference type="NCBI Taxonomy" id="745366"/>
    <lineage>
        <taxon>Bacteria</taxon>
        <taxon>Bacillati</taxon>
        <taxon>Actinomycetota</taxon>
        <taxon>Actinomycetes</taxon>
        <taxon>Micromonosporales</taxon>
        <taxon>Micromonosporaceae</taxon>
        <taxon>Micromonospora</taxon>
    </lineage>
</organism>
<dbReference type="GO" id="GO:0004222">
    <property type="term" value="F:metalloendopeptidase activity"/>
    <property type="evidence" value="ECO:0007669"/>
    <property type="project" value="InterPro"/>
</dbReference>
<proteinExistence type="predicted"/>
<feature type="domain" description="Peptidase M10 metallopeptidase" evidence="6">
    <location>
        <begin position="286"/>
        <end position="313"/>
    </location>
</feature>
<evidence type="ECO:0000256" key="4">
    <source>
        <dbReference type="ARBA" id="ARBA00022833"/>
    </source>
</evidence>
<dbReference type="GO" id="GO:0008270">
    <property type="term" value="F:zinc ion binding"/>
    <property type="evidence" value="ECO:0007669"/>
    <property type="project" value="InterPro"/>
</dbReference>
<evidence type="ECO:0000256" key="3">
    <source>
        <dbReference type="ARBA" id="ARBA00022801"/>
    </source>
</evidence>
<evidence type="ECO:0000313" key="8">
    <source>
        <dbReference type="Proteomes" id="UP000199360"/>
    </source>
</evidence>
<dbReference type="Gene3D" id="3.40.390.10">
    <property type="entry name" value="Collagenase (Catalytic Domain)"/>
    <property type="match status" value="1"/>
</dbReference>
<keyword evidence="4" id="KW-0862">Zinc</keyword>
<gene>
    <name evidence="7" type="ORF">GA0070213_102179</name>
</gene>
<feature type="chain" id="PRO_5008717249" evidence="5">
    <location>
        <begin position="31"/>
        <end position="333"/>
    </location>
</feature>
<dbReference type="InterPro" id="IPR024079">
    <property type="entry name" value="MetalloPept_cat_dom_sf"/>
</dbReference>
<evidence type="ECO:0000256" key="5">
    <source>
        <dbReference type="SAM" id="SignalP"/>
    </source>
</evidence>
<keyword evidence="8" id="KW-1185">Reference proteome</keyword>
<keyword evidence="3" id="KW-0378">Hydrolase</keyword>
<evidence type="ECO:0000256" key="1">
    <source>
        <dbReference type="ARBA" id="ARBA00022670"/>
    </source>
</evidence>
<keyword evidence="2" id="KW-0479">Metal-binding</keyword>
<keyword evidence="5" id="KW-0732">Signal</keyword>
<dbReference type="GO" id="GO:0006508">
    <property type="term" value="P:proteolysis"/>
    <property type="evidence" value="ECO:0007669"/>
    <property type="project" value="UniProtKB-KW"/>
</dbReference>
<dbReference type="OrthoDB" id="7594344at2"/>
<dbReference type="Pfam" id="PF00413">
    <property type="entry name" value="Peptidase_M10"/>
    <property type="match status" value="1"/>
</dbReference>
<dbReference type="InterPro" id="IPR001818">
    <property type="entry name" value="Pept_M10_metallopeptidase"/>
</dbReference>
<sequence length="333" mass="35239">MQVNHRSRWLFATATAIALTVAILPGAAHASTTHASAATFIDPDEQYAAFLAEKKADGSWAGSADPGAKAKAPATDLAAYPKLTDQQLAAMRASATAAAPVGAAEPVTVQSVQVTPTGISVTTYDPAPGFTPERLADKLRAQGKTSVRVVRPAPTDGISAMAASDCAYGSARSWSCPVSFWRNQGWEDPYVRFNDHSGSSWPVSSVVPKWNTVKNIDSEYRWNSCPAVSGSRCVDVFSGNYGAGWTGLTTLFYASGSPGAFSNTGAKVQLNDYYDSVAIGGTRNNTTTHELGHALGLGHNTYSNDVMYYAINKREDLGGENPVLLASIYSVTR</sequence>
<feature type="signal peptide" evidence="5">
    <location>
        <begin position="1"/>
        <end position="30"/>
    </location>
</feature>
<evidence type="ECO:0000259" key="6">
    <source>
        <dbReference type="Pfam" id="PF00413"/>
    </source>
</evidence>
<evidence type="ECO:0000256" key="2">
    <source>
        <dbReference type="ARBA" id="ARBA00022723"/>
    </source>
</evidence>
<protein>
    <submittedName>
        <fullName evidence="7">Matrixin</fullName>
    </submittedName>
</protein>
<keyword evidence="1" id="KW-0645">Protease</keyword>
<dbReference type="EMBL" id="FMDM01000002">
    <property type="protein sequence ID" value="SCG40068.1"/>
    <property type="molecule type" value="Genomic_DNA"/>
</dbReference>
<accession>A0A1C5H239</accession>
<evidence type="ECO:0000313" key="7">
    <source>
        <dbReference type="EMBL" id="SCG40068.1"/>
    </source>
</evidence>
<dbReference type="SUPFAM" id="SSF55486">
    <property type="entry name" value="Metalloproteases ('zincins'), catalytic domain"/>
    <property type="match status" value="1"/>
</dbReference>
<dbReference type="Proteomes" id="UP000199360">
    <property type="component" value="Unassembled WGS sequence"/>
</dbReference>
<reference evidence="8" key="1">
    <citation type="submission" date="2016-06" db="EMBL/GenBank/DDBJ databases">
        <authorList>
            <person name="Varghese N."/>
            <person name="Submissions Spin"/>
        </authorList>
    </citation>
    <scope>NUCLEOTIDE SEQUENCE [LARGE SCALE GENOMIC DNA]</scope>
    <source>
        <strain evidence="8">DSM 45647</strain>
    </source>
</reference>
<dbReference type="RefSeq" id="WP_091057292.1">
    <property type="nucleotide sequence ID" value="NZ_FMDM01000002.1"/>
</dbReference>
<dbReference type="AlphaFoldDB" id="A0A1C5H239"/>
<dbReference type="STRING" id="745366.GA0070213_102179"/>
<dbReference type="GO" id="GO:0031012">
    <property type="term" value="C:extracellular matrix"/>
    <property type="evidence" value="ECO:0007669"/>
    <property type="project" value="InterPro"/>
</dbReference>
<name>A0A1C5H239_9ACTN</name>